<evidence type="ECO:0000313" key="2">
    <source>
        <dbReference type="Proteomes" id="UP000199614"/>
    </source>
</evidence>
<reference evidence="1 2" key="1">
    <citation type="submission" date="2016-10" db="EMBL/GenBank/DDBJ databases">
        <authorList>
            <person name="de Groot N.N."/>
        </authorList>
    </citation>
    <scope>NUCLEOTIDE SEQUENCE [LARGE SCALE GENOMIC DNA]</scope>
    <source>
        <strain evidence="1 2">CGMCC 4.1877</strain>
    </source>
</reference>
<accession>A0A1I4XIH2</accession>
<protein>
    <submittedName>
        <fullName evidence="1">Uncharacterized protein</fullName>
    </submittedName>
</protein>
<name>A0A1I4XIH2_PSUAM</name>
<dbReference type="STRING" id="260086.SAMN05216207_101164"/>
<keyword evidence="2" id="KW-1185">Reference proteome</keyword>
<dbReference type="AlphaFoldDB" id="A0A1I4XIH2"/>
<sequence length="88" mass="9285">MRRDVQVGVHAGNLTGMSERLSVSFDAPTAARVRACGAANRGGVSGYLARLVREDELRQAGDQLAAFYTAHPSLIDDAEAERIAAAGE</sequence>
<organism evidence="1 2">
    <name type="scientific">Pseudonocardia ammonioxydans</name>
    <dbReference type="NCBI Taxonomy" id="260086"/>
    <lineage>
        <taxon>Bacteria</taxon>
        <taxon>Bacillati</taxon>
        <taxon>Actinomycetota</taxon>
        <taxon>Actinomycetes</taxon>
        <taxon>Pseudonocardiales</taxon>
        <taxon>Pseudonocardiaceae</taxon>
        <taxon>Pseudonocardia</taxon>
    </lineage>
</organism>
<gene>
    <name evidence="1" type="ORF">SAMN05216207_101164</name>
</gene>
<evidence type="ECO:0000313" key="1">
    <source>
        <dbReference type="EMBL" id="SFN25293.1"/>
    </source>
</evidence>
<dbReference type="EMBL" id="FOUY01000011">
    <property type="protein sequence ID" value="SFN25293.1"/>
    <property type="molecule type" value="Genomic_DNA"/>
</dbReference>
<dbReference type="Proteomes" id="UP000199614">
    <property type="component" value="Unassembled WGS sequence"/>
</dbReference>
<proteinExistence type="predicted"/>